<keyword evidence="2" id="KW-1185">Reference proteome</keyword>
<protein>
    <submittedName>
        <fullName evidence="1">Uncharacterized protein</fullName>
    </submittedName>
</protein>
<dbReference type="Proteomes" id="UP000278398">
    <property type="component" value="Unassembled WGS sequence"/>
</dbReference>
<dbReference type="OrthoDB" id="597321at2"/>
<dbReference type="EMBL" id="RWKW01000015">
    <property type="protein sequence ID" value="RST87538.1"/>
    <property type="molecule type" value="Genomic_DNA"/>
</dbReference>
<organism evidence="1 2">
    <name type="scientific">Aquibium carbonis</name>
    <dbReference type="NCBI Taxonomy" id="2495581"/>
    <lineage>
        <taxon>Bacteria</taxon>
        <taxon>Pseudomonadati</taxon>
        <taxon>Pseudomonadota</taxon>
        <taxon>Alphaproteobacteria</taxon>
        <taxon>Hyphomicrobiales</taxon>
        <taxon>Phyllobacteriaceae</taxon>
        <taxon>Aquibium</taxon>
    </lineage>
</organism>
<dbReference type="RefSeq" id="WP_126698320.1">
    <property type="nucleotide sequence ID" value="NZ_RWKW01000015.1"/>
</dbReference>
<comment type="caution">
    <text evidence="1">The sequence shown here is derived from an EMBL/GenBank/DDBJ whole genome shotgun (WGS) entry which is preliminary data.</text>
</comment>
<dbReference type="AlphaFoldDB" id="A0A429Z1M3"/>
<accession>A0A429Z1M3</accession>
<proteinExistence type="predicted"/>
<evidence type="ECO:0000313" key="2">
    <source>
        <dbReference type="Proteomes" id="UP000278398"/>
    </source>
</evidence>
<sequence length="270" mass="29007">MKKIVILGAKPGAVIPTADAIYAANAAVMGHEAAFAECRERIVVASSTVLAKGIEHEAGGDDLYGRKLAAVRASGASRLVLFADPGRRNHVDRVLSLLATSDPAPATTVISVRERTAMVENVGRLRYPVMDRTFFSQPVGVQLRDATEIAGYWLNRVAGDGMKDVRAKYRPSTGILALLLAITENGEAATYIICGIGLSDRNVFLTSGGYRFNRNNAGHVLPKHTRADMILLARLRERYRLVTTEPELAGLADLYGPTAAASGTDACEER</sequence>
<evidence type="ECO:0000313" key="1">
    <source>
        <dbReference type="EMBL" id="RST87538.1"/>
    </source>
</evidence>
<name>A0A429Z1M3_9HYPH</name>
<gene>
    <name evidence="1" type="ORF">EJC49_04755</name>
</gene>
<reference evidence="1 2" key="1">
    <citation type="submission" date="2018-12" db="EMBL/GenBank/DDBJ databases">
        <title>Mesorhizobium carbonis sp. nov., isolated from coal mine water.</title>
        <authorList>
            <person name="Xin W."/>
            <person name="Xu Z."/>
            <person name="Xiang F."/>
            <person name="Zhang J."/>
            <person name="Xi L."/>
            <person name="Liu J."/>
        </authorList>
    </citation>
    <scope>NUCLEOTIDE SEQUENCE [LARGE SCALE GENOMIC DNA]</scope>
    <source>
        <strain evidence="1 2">B2.3</strain>
    </source>
</reference>